<evidence type="ECO:0000256" key="1">
    <source>
        <dbReference type="ARBA" id="ARBA00001933"/>
    </source>
</evidence>
<dbReference type="GO" id="GO:0031071">
    <property type="term" value="F:cysteine desulfurase activity"/>
    <property type="evidence" value="ECO:0007669"/>
    <property type="project" value="UniProtKB-EC"/>
</dbReference>
<evidence type="ECO:0000256" key="4">
    <source>
        <dbReference type="ARBA" id="ARBA00022679"/>
    </source>
</evidence>
<reference evidence="8" key="1">
    <citation type="submission" date="2020-05" db="EMBL/GenBank/DDBJ databases">
        <authorList>
            <person name="Chiriac C."/>
            <person name="Salcher M."/>
            <person name="Ghai R."/>
            <person name="Kavagutti S V."/>
        </authorList>
    </citation>
    <scope>NUCLEOTIDE SEQUENCE</scope>
</reference>
<dbReference type="EMBL" id="CAEZTJ010000003">
    <property type="protein sequence ID" value="CAB4559444.1"/>
    <property type="molecule type" value="Genomic_DNA"/>
</dbReference>
<dbReference type="InterPro" id="IPR000192">
    <property type="entry name" value="Aminotrans_V_dom"/>
</dbReference>
<keyword evidence="4" id="KW-0808">Transferase</keyword>
<dbReference type="InterPro" id="IPR015422">
    <property type="entry name" value="PyrdxlP-dep_Trfase_small"/>
</dbReference>
<organism evidence="8">
    <name type="scientific">freshwater metagenome</name>
    <dbReference type="NCBI Taxonomy" id="449393"/>
    <lineage>
        <taxon>unclassified sequences</taxon>
        <taxon>metagenomes</taxon>
        <taxon>ecological metagenomes</taxon>
    </lineage>
</organism>
<dbReference type="EC" id="2.8.1.7" evidence="3"/>
<dbReference type="Pfam" id="PF00266">
    <property type="entry name" value="Aminotran_5"/>
    <property type="match status" value="1"/>
</dbReference>
<dbReference type="InterPro" id="IPR020578">
    <property type="entry name" value="Aminotrans_V_PyrdxlP_BS"/>
</dbReference>
<keyword evidence="5" id="KW-0663">Pyridoxal phosphate</keyword>
<evidence type="ECO:0000256" key="6">
    <source>
        <dbReference type="ARBA" id="ARBA00050776"/>
    </source>
</evidence>
<dbReference type="Gene3D" id="3.90.1150.10">
    <property type="entry name" value="Aspartate Aminotransferase, domain 1"/>
    <property type="match status" value="1"/>
</dbReference>
<dbReference type="GO" id="GO:0030170">
    <property type="term" value="F:pyridoxal phosphate binding"/>
    <property type="evidence" value="ECO:0007669"/>
    <property type="project" value="InterPro"/>
</dbReference>
<dbReference type="SUPFAM" id="SSF53383">
    <property type="entry name" value="PLP-dependent transferases"/>
    <property type="match status" value="1"/>
</dbReference>
<proteinExistence type="inferred from homology"/>
<comment type="cofactor">
    <cofactor evidence="1">
        <name>pyridoxal 5'-phosphate</name>
        <dbReference type="ChEBI" id="CHEBI:597326"/>
    </cofactor>
</comment>
<evidence type="ECO:0000313" key="8">
    <source>
        <dbReference type="EMBL" id="CAB4559444.1"/>
    </source>
</evidence>
<dbReference type="InterPro" id="IPR015421">
    <property type="entry name" value="PyrdxlP-dep_Trfase_major"/>
</dbReference>
<feature type="domain" description="Aminotransferase class V" evidence="7">
    <location>
        <begin position="26"/>
        <end position="402"/>
    </location>
</feature>
<evidence type="ECO:0000256" key="3">
    <source>
        <dbReference type="ARBA" id="ARBA00012239"/>
    </source>
</evidence>
<dbReference type="AlphaFoldDB" id="A0A6J6D7X9"/>
<protein>
    <recommendedName>
        <fullName evidence="3">cysteine desulfurase</fullName>
        <ecNumber evidence="3">2.8.1.7</ecNumber>
    </recommendedName>
</protein>
<comment type="catalytic activity">
    <reaction evidence="6">
        <text>(sulfur carrier)-H + L-cysteine = (sulfur carrier)-SH + L-alanine</text>
        <dbReference type="Rhea" id="RHEA:43892"/>
        <dbReference type="Rhea" id="RHEA-COMP:14737"/>
        <dbReference type="Rhea" id="RHEA-COMP:14739"/>
        <dbReference type="ChEBI" id="CHEBI:29917"/>
        <dbReference type="ChEBI" id="CHEBI:35235"/>
        <dbReference type="ChEBI" id="CHEBI:57972"/>
        <dbReference type="ChEBI" id="CHEBI:64428"/>
        <dbReference type="EC" id="2.8.1.7"/>
    </reaction>
</comment>
<comment type="similarity">
    <text evidence="2">Belongs to the class-V pyridoxal-phosphate-dependent aminotransferase family. Csd subfamily.</text>
</comment>
<evidence type="ECO:0000259" key="7">
    <source>
        <dbReference type="Pfam" id="PF00266"/>
    </source>
</evidence>
<gene>
    <name evidence="8" type="ORF">UFOPK1650_00059</name>
</gene>
<dbReference type="PANTHER" id="PTHR43586">
    <property type="entry name" value="CYSTEINE DESULFURASE"/>
    <property type="match status" value="1"/>
</dbReference>
<accession>A0A6J6D7X9</accession>
<dbReference type="InterPro" id="IPR010970">
    <property type="entry name" value="Cys_dSase_SufS"/>
</dbReference>
<dbReference type="Gene3D" id="3.40.640.10">
    <property type="entry name" value="Type I PLP-dependent aspartate aminotransferase-like (Major domain)"/>
    <property type="match status" value="1"/>
</dbReference>
<dbReference type="PANTHER" id="PTHR43586:SF8">
    <property type="entry name" value="CYSTEINE DESULFURASE 1, CHLOROPLASTIC"/>
    <property type="match status" value="1"/>
</dbReference>
<dbReference type="CDD" id="cd06453">
    <property type="entry name" value="SufS_like"/>
    <property type="match status" value="1"/>
</dbReference>
<name>A0A6J6D7X9_9ZZZZ</name>
<dbReference type="PROSITE" id="PS00595">
    <property type="entry name" value="AA_TRANSFER_CLASS_5"/>
    <property type="match status" value="1"/>
</dbReference>
<evidence type="ECO:0000256" key="2">
    <source>
        <dbReference type="ARBA" id="ARBA00010447"/>
    </source>
</evidence>
<evidence type="ECO:0000256" key="5">
    <source>
        <dbReference type="ARBA" id="ARBA00022898"/>
    </source>
</evidence>
<sequence>MPLDVARIKKDFPILARTVRNEHPLVYLDSAATSQKPVAVMKAESDFYSQHNAAVHRGAHLLAEEATDAYEGAREAVARFIGAKSDEVIFTKSATESLNLLAYSWGNAPSNSRFHLAPGDVIVLSEAEHHANLIPWQELARRSGAILRWFGVDDEGRIDLSNIDSIIDSRTKIVAITHQSNVTGAITPLTSIVAAARSHNALIVLDACQSAPHFAIDVKELEVDFLAFSGHKMVGPTGIGILWGREELLAEMPPFLFGGSMVTAVTMEGASYAAPPKRFEAGVPNMAQAVGLHAAIDYLNAVGMGQIHEHEVALTEYALSGLSSIAGVGIVGPTEIKDRGGVLSFTVEGIHPHDVGQGLDDLGIAVRTGHHCAWPLMKRMGVVATTRASLYLYNEKSDVDALLLGIEKVQSFFGSKGIGR</sequence>
<dbReference type="NCBIfam" id="TIGR01979">
    <property type="entry name" value="sufS"/>
    <property type="match status" value="1"/>
</dbReference>
<dbReference type="InterPro" id="IPR015424">
    <property type="entry name" value="PyrdxlP-dep_Trfase"/>
</dbReference>
<dbReference type="GO" id="GO:0006534">
    <property type="term" value="P:cysteine metabolic process"/>
    <property type="evidence" value="ECO:0007669"/>
    <property type="project" value="InterPro"/>
</dbReference>